<name>A0A074LT33_9BACL</name>
<dbReference type="GO" id="GO:0046872">
    <property type="term" value="F:metal ion binding"/>
    <property type="evidence" value="ECO:0007669"/>
    <property type="project" value="UniProtKB-KW"/>
</dbReference>
<dbReference type="InterPro" id="IPR013096">
    <property type="entry name" value="Cupin_2"/>
</dbReference>
<dbReference type="Pfam" id="PF07883">
    <property type="entry name" value="Cupin_2"/>
    <property type="match status" value="1"/>
</dbReference>
<protein>
    <submittedName>
        <fullName evidence="3">Mannose-6-phosphate isomerase</fullName>
    </submittedName>
</protein>
<dbReference type="CDD" id="cd02224">
    <property type="entry name" value="cupin_SPO2919-like"/>
    <property type="match status" value="1"/>
</dbReference>
<proteinExistence type="predicted"/>
<keyword evidence="1" id="KW-0479">Metal-binding</keyword>
<dbReference type="RefSeq" id="WP_162835158.1">
    <property type="nucleotide sequence ID" value="NZ_JMIR01000009.1"/>
</dbReference>
<gene>
    <name evidence="3" type="ORF">EL26_08270</name>
</gene>
<accession>A0A074LT33</accession>
<organism evidence="3 4">
    <name type="scientific">Tumebacillus flagellatus</name>
    <dbReference type="NCBI Taxonomy" id="1157490"/>
    <lineage>
        <taxon>Bacteria</taxon>
        <taxon>Bacillati</taxon>
        <taxon>Bacillota</taxon>
        <taxon>Bacilli</taxon>
        <taxon>Bacillales</taxon>
        <taxon>Alicyclobacillaceae</taxon>
        <taxon>Tumebacillus</taxon>
    </lineage>
</organism>
<comment type="caution">
    <text evidence="3">The sequence shown here is derived from an EMBL/GenBank/DDBJ whole genome shotgun (WGS) entry which is preliminary data.</text>
</comment>
<sequence>MANIMNLQNLPGEFSEHFDDFMGKISTLYLGGAAGSQKIYVNIDRLEPGATSTVYHSHSLQEEFFLILQGSGTLRWNGEEYPVKQGDFIAKPAGQGIAHTFLNTGETLLEILDVGTNEIGDVAHYPDEDVYYLRDQKLKFKGQDAIDFETEPNAK</sequence>
<dbReference type="Proteomes" id="UP000027931">
    <property type="component" value="Unassembled WGS sequence"/>
</dbReference>
<dbReference type="Gene3D" id="2.60.120.10">
    <property type="entry name" value="Jelly Rolls"/>
    <property type="match status" value="1"/>
</dbReference>
<keyword evidence="4" id="KW-1185">Reference proteome</keyword>
<evidence type="ECO:0000313" key="4">
    <source>
        <dbReference type="Proteomes" id="UP000027931"/>
    </source>
</evidence>
<dbReference type="AlphaFoldDB" id="A0A074LT33"/>
<dbReference type="InterPro" id="IPR051610">
    <property type="entry name" value="GPI/OXD"/>
</dbReference>
<feature type="domain" description="Cupin type-2" evidence="2">
    <location>
        <begin position="45"/>
        <end position="114"/>
    </location>
</feature>
<dbReference type="STRING" id="1157490.EL26_08270"/>
<dbReference type="PANTHER" id="PTHR35848">
    <property type="entry name" value="OXALATE-BINDING PROTEIN"/>
    <property type="match status" value="1"/>
</dbReference>
<dbReference type="InterPro" id="IPR011051">
    <property type="entry name" value="RmlC_Cupin_sf"/>
</dbReference>
<dbReference type="SUPFAM" id="SSF51182">
    <property type="entry name" value="RmlC-like cupins"/>
    <property type="match status" value="1"/>
</dbReference>
<evidence type="ECO:0000313" key="3">
    <source>
        <dbReference type="EMBL" id="KEO83645.1"/>
    </source>
</evidence>
<evidence type="ECO:0000259" key="2">
    <source>
        <dbReference type="Pfam" id="PF07883"/>
    </source>
</evidence>
<dbReference type="eggNOG" id="COG3837">
    <property type="taxonomic scope" value="Bacteria"/>
</dbReference>
<dbReference type="EMBL" id="JMIR01000009">
    <property type="protein sequence ID" value="KEO83645.1"/>
    <property type="molecule type" value="Genomic_DNA"/>
</dbReference>
<dbReference type="GO" id="GO:0016853">
    <property type="term" value="F:isomerase activity"/>
    <property type="evidence" value="ECO:0007669"/>
    <property type="project" value="UniProtKB-KW"/>
</dbReference>
<reference evidence="3 4" key="1">
    <citation type="journal article" date="2013" name="Int. J. Syst. Evol. Microbiol.">
        <title>Tumebacillus flagellatus sp. nov., an alpha-amylase/pullulanase-producing bacterium isolated from cassava wastewater.</title>
        <authorList>
            <person name="Wang Q."/>
            <person name="Xie N."/>
            <person name="Qin Y."/>
            <person name="Shen N."/>
            <person name="Zhu J."/>
            <person name="Mi H."/>
            <person name="Huang R."/>
        </authorList>
    </citation>
    <scope>NUCLEOTIDE SEQUENCE [LARGE SCALE GENOMIC DNA]</scope>
    <source>
        <strain evidence="3 4">GST4</strain>
    </source>
</reference>
<evidence type="ECO:0000256" key="1">
    <source>
        <dbReference type="ARBA" id="ARBA00022723"/>
    </source>
</evidence>
<dbReference type="InterPro" id="IPR014710">
    <property type="entry name" value="RmlC-like_jellyroll"/>
</dbReference>
<keyword evidence="3" id="KW-0413">Isomerase</keyword>